<keyword evidence="2" id="KW-1133">Transmembrane helix</keyword>
<feature type="chain" id="PRO_5038635440" evidence="3">
    <location>
        <begin position="29"/>
        <end position="173"/>
    </location>
</feature>
<feature type="signal peptide" evidence="3">
    <location>
        <begin position="1"/>
        <end position="28"/>
    </location>
</feature>
<feature type="compositionally biased region" description="Low complexity" evidence="1">
    <location>
        <begin position="128"/>
        <end position="138"/>
    </location>
</feature>
<comment type="caution">
    <text evidence="4">The sequence shown here is derived from an EMBL/GenBank/DDBJ whole genome shotgun (WGS) entry which is preliminary data.</text>
</comment>
<evidence type="ECO:0000256" key="1">
    <source>
        <dbReference type="SAM" id="MobiDB-lite"/>
    </source>
</evidence>
<name>A0A6N9H3Z4_9MICO</name>
<feature type="region of interest" description="Disordered" evidence="1">
    <location>
        <begin position="53"/>
        <end position="87"/>
    </location>
</feature>
<reference evidence="4 5" key="1">
    <citation type="submission" date="2020-01" db="EMBL/GenBank/DDBJ databases">
        <authorList>
            <person name="Deng T."/>
        </authorList>
    </citation>
    <scope>NUCLEOTIDE SEQUENCE [LARGE SCALE GENOMIC DNA]</scope>
    <source>
        <strain evidence="4 5">5221</strain>
    </source>
</reference>
<dbReference type="EMBL" id="WWEQ01000002">
    <property type="protein sequence ID" value="MYM18551.1"/>
    <property type="molecule type" value="Genomic_DNA"/>
</dbReference>
<proteinExistence type="predicted"/>
<dbReference type="Proteomes" id="UP000469215">
    <property type="component" value="Unassembled WGS sequence"/>
</dbReference>
<sequence>MKLLTVRAPRLTTALCALLLAAGGSALASTAEPAVAAQPASAAVAEHAAQAAGLPSAEPLAKKTQPGLGGGPGEAPTQEQSTDSDDGEGRTRVIVIFALLLGAVGIGLTVWAFLTWRRGDARPRGRGQRPAGDQARGGQVRDGQARTGQDGAAAPPQVSAEHRARSQKPGRKH</sequence>
<dbReference type="RefSeq" id="WP_160952016.1">
    <property type="nucleotide sequence ID" value="NZ_WWEQ01000002.1"/>
</dbReference>
<evidence type="ECO:0000256" key="2">
    <source>
        <dbReference type="SAM" id="Phobius"/>
    </source>
</evidence>
<protein>
    <submittedName>
        <fullName evidence="4">Uncharacterized protein</fullName>
    </submittedName>
</protein>
<feature type="transmembrane region" description="Helical" evidence="2">
    <location>
        <begin position="93"/>
        <end position="116"/>
    </location>
</feature>
<keyword evidence="2" id="KW-0472">Membrane</keyword>
<dbReference type="AlphaFoldDB" id="A0A6N9H3Z4"/>
<evidence type="ECO:0000256" key="3">
    <source>
        <dbReference type="SAM" id="SignalP"/>
    </source>
</evidence>
<organism evidence="4 5">
    <name type="scientific">Brevibacterium rongguiense</name>
    <dbReference type="NCBI Taxonomy" id="2695267"/>
    <lineage>
        <taxon>Bacteria</taxon>
        <taxon>Bacillati</taxon>
        <taxon>Actinomycetota</taxon>
        <taxon>Actinomycetes</taxon>
        <taxon>Micrococcales</taxon>
        <taxon>Brevibacteriaceae</taxon>
        <taxon>Brevibacterium</taxon>
    </lineage>
</organism>
<feature type="region of interest" description="Disordered" evidence="1">
    <location>
        <begin position="120"/>
        <end position="173"/>
    </location>
</feature>
<keyword evidence="3" id="KW-0732">Signal</keyword>
<accession>A0A6N9H3Z4</accession>
<keyword evidence="2" id="KW-0812">Transmembrane</keyword>
<evidence type="ECO:0000313" key="4">
    <source>
        <dbReference type="EMBL" id="MYM18551.1"/>
    </source>
</evidence>
<keyword evidence="5" id="KW-1185">Reference proteome</keyword>
<gene>
    <name evidence="4" type="ORF">GSY69_00795</name>
</gene>
<evidence type="ECO:0000313" key="5">
    <source>
        <dbReference type="Proteomes" id="UP000469215"/>
    </source>
</evidence>